<reference evidence="2" key="2">
    <citation type="submission" date="2017-06" db="EMBL/GenBank/DDBJ databases">
        <title>WGS assembly of Brachypodium distachyon.</title>
        <authorList>
            <consortium name="The International Brachypodium Initiative"/>
            <person name="Lucas S."/>
            <person name="Harmon-Smith M."/>
            <person name="Lail K."/>
            <person name="Tice H."/>
            <person name="Grimwood J."/>
            <person name="Bruce D."/>
            <person name="Barry K."/>
            <person name="Shu S."/>
            <person name="Lindquist E."/>
            <person name="Wang M."/>
            <person name="Pitluck S."/>
            <person name="Vogel J.P."/>
            <person name="Garvin D.F."/>
            <person name="Mockler T.C."/>
            <person name="Schmutz J."/>
            <person name="Rokhsar D."/>
            <person name="Bevan M.W."/>
        </authorList>
    </citation>
    <scope>NUCLEOTIDE SEQUENCE</scope>
    <source>
        <strain evidence="2">Bd21</strain>
    </source>
</reference>
<dbReference type="InParanoid" id="A0A0Q3EYQ7"/>
<dbReference type="AlphaFoldDB" id="A0A0Q3EYQ7"/>
<reference evidence="3" key="3">
    <citation type="submission" date="2018-08" db="UniProtKB">
        <authorList>
            <consortium name="EnsemblPlants"/>
        </authorList>
    </citation>
    <scope>IDENTIFICATION</scope>
    <source>
        <strain evidence="3">cv. Bd21</strain>
    </source>
</reference>
<evidence type="ECO:0000313" key="3">
    <source>
        <dbReference type="EnsemblPlants" id="KQJ92511"/>
    </source>
</evidence>
<dbReference type="Gramene" id="KQJ92511">
    <property type="protein sequence ID" value="KQJ92511"/>
    <property type="gene ID" value="BRADI_4g44151v3"/>
</dbReference>
<organism evidence="2">
    <name type="scientific">Brachypodium distachyon</name>
    <name type="common">Purple false brome</name>
    <name type="synonym">Trachynia distachya</name>
    <dbReference type="NCBI Taxonomy" id="15368"/>
    <lineage>
        <taxon>Eukaryota</taxon>
        <taxon>Viridiplantae</taxon>
        <taxon>Streptophyta</taxon>
        <taxon>Embryophyta</taxon>
        <taxon>Tracheophyta</taxon>
        <taxon>Spermatophyta</taxon>
        <taxon>Magnoliopsida</taxon>
        <taxon>Liliopsida</taxon>
        <taxon>Poales</taxon>
        <taxon>Poaceae</taxon>
        <taxon>BOP clade</taxon>
        <taxon>Pooideae</taxon>
        <taxon>Stipodae</taxon>
        <taxon>Brachypodieae</taxon>
        <taxon>Brachypodium</taxon>
    </lineage>
</organism>
<gene>
    <name evidence="2" type="ORF">BRADI_4g44151v3</name>
</gene>
<dbReference type="OrthoDB" id="695193at2759"/>
<feature type="compositionally biased region" description="Low complexity" evidence="1">
    <location>
        <begin position="69"/>
        <end position="81"/>
    </location>
</feature>
<dbReference type="Proteomes" id="UP000008810">
    <property type="component" value="Chromosome 4"/>
</dbReference>
<accession>A0A0Q3EYQ7</accession>
<feature type="compositionally biased region" description="Low complexity" evidence="1">
    <location>
        <begin position="35"/>
        <end position="48"/>
    </location>
</feature>
<reference evidence="2 3" key="1">
    <citation type="journal article" date="2010" name="Nature">
        <title>Genome sequencing and analysis of the model grass Brachypodium distachyon.</title>
        <authorList>
            <consortium name="International Brachypodium Initiative"/>
        </authorList>
    </citation>
    <scope>NUCLEOTIDE SEQUENCE [LARGE SCALE GENOMIC DNA]</scope>
    <source>
        <strain evidence="2 3">Bd21</strain>
    </source>
</reference>
<sequence>MSITIIIPPAASNPRPSRRRRALGRAKNYKNRPRSPASSYSSSGSTASQGRADSCARWDVNKKIKNPISSSSKSSSSMSSSADRWDAHKNIKARDALPDAESHTGDKEDRTTAMEETAAPRRTHPVFSGPSFVVASPEPSTLPMPAFVFPRRAGTGMTVPLPASVKAH</sequence>
<keyword evidence="4" id="KW-1185">Reference proteome</keyword>
<evidence type="ECO:0000313" key="2">
    <source>
        <dbReference type="EMBL" id="KQJ92511.1"/>
    </source>
</evidence>
<evidence type="ECO:0000313" key="4">
    <source>
        <dbReference type="Proteomes" id="UP000008810"/>
    </source>
</evidence>
<name>A0A0Q3EYQ7_BRADI</name>
<dbReference type="PANTHER" id="PTHR35361:SF8">
    <property type="entry name" value="REMORIN C-TERMINAL DOMAIN-CONTAINING PROTEIN"/>
    <property type="match status" value="1"/>
</dbReference>
<feature type="compositionally biased region" description="Basic residues" evidence="1">
    <location>
        <begin position="16"/>
        <end position="33"/>
    </location>
</feature>
<dbReference type="InterPro" id="IPR028322">
    <property type="entry name" value="PNRC-like_rgn"/>
</dbReference>
<dbReference type="PANTHER" id="PTHR35361">
    <property type="entry name" value="OS08G0443700 PROTEIN"/>
    <property type="match status" value="1"/>
</dbReference>
<dbReference type="GO" id="GO:0016071">
    <property type="term" value="P:mRNA metabolic process"/>
    <property type="evidence" value="ECO:0007669"/>
    <property type="project" value="UniProtKB-ARBA"/>
</dbReference>
<feature type="compositionally biased region" description="Basic and acidic residues" evidence="1">
    <location>
        <begin position="83"/>
        <end position="113"/>
    </location>
</feature>
<evidence type="ECO:0000256" key="1">
    <source>
        <dbReference type="SAM" id="MobiDB-lite"/>
    </source>
</evidence>
<feature type="region of interest" description="Disordered" evidence="1">
    <location>
        <begin position="1"/>
        <end position="140"/>
    </location>
</feature>
<proteinExistence type="predicted"/>
<dbReference type="EMBL" id="CM000883">
    <property type="protein sequence ID" value="KQJ92511.1"/>
    <property type="molecule type" value="Genomic_DNA"/>
</dbReference>
<protein>
    <submittedName>
        <fullName evidence="2 3">Uncharacterized protein</fullName>
    </submittedName>
</protein>
<dbReference type="EnsemblPlants" id="KQJ92511">
    <property type="protein sequence ID" value="KQJ92511"/>
    <property type="gene ID" value="BRADI_4g44151v3"/>
</dbReference>
<dbReference type="Pfam" id="PF15365">
    <property type="entry name" value="PNRC"/>
    <property type="match status" value="1"/>
</dbReference>